<evidence type="ECO:0000256" key="1">
    <source>
        <dbReference type="ARBA" id="ARBA00004123"/>
    </source>
</evidence>
<dbReference type="FunFam" id="3.30.420.10:FF:000114">
    <property type="entry name" value="Werner Syndrome-like exonuclease"/>
    <property type="match status" value="1"/>
</dbReference>
<dbReference type="Pfam" id="PF01612">
    <property type="entry name" value="DNA_pol_A_exo1"/>
    <property type="match status" value="1"/>
</dbReference>
<feature type="compositionally biased region" description="Low complexity" evidence="10">
    <location>
        <begin position="24"/>
        <end position="35"/>
    </location>
</feature>
<keyword evidence="3" id="KW-0479">Metal-binding</keyword>
<evidence type="ECO:0000256" key="3">
    <source>
        <dbReference type="ARBA" id="ARBA00022723"/>
    </source>
</evidence>
<feature type="domain" description="3'-5' exonuclease" evidence="11">
    <location>
        <begin position="95"/>
        <end position="277"/>
    </location>
</feature>
<comment type="subcellular location">
    <subcellularLocation>
        <location evidence="1">Nucleus</location>
    </subcellularLocation>
</comment>
<evidence type="ECO:0000256" key="6">
    <source>
        <dbReference type="ARBA" id="ARBA00022842"/>
    </source>
</evidence>
<dbReference type="InterPro" id="IPR036397">
    <property type="entry name" value="RNaseH_sf"/>
</dbReference>
<dbReference type="SUPFAM" id="SSF53098">
    <property type="entry name" value="Ribonuclease H-like"/>
    <property type="match status" value="1"/>
</dbReference>
<dbReference type="AlphaFoldDB" id="A0A7J7CGJ1"/>
<evidence type="ECO:0000313" key="12">
    <source>
        <dbReference type="EMBL" id="KAF5733156.1"/>
    </source>
</evidence>
<dbReference type="GO" id="GO:0008408">
    <property type="term" value="F:3'-5' exonuclease activity"/>
    <property type="evidence" value="ECO:0007669"/>
    <property type="project" value="InterPro"/>
</dbReference>
<keyword evidence="13" id="KW-1185">Reference proteome</keyword>
<dbReference type="EMBL" id="JAAARO010000017">
    <property type="protein sequence ID" value="KAF5733156.1"/>
    <property type="molecule type" value="Genomic_DNA"/>
</dbReference>
<evidence type="ECO:0000256" key="9">
    <source>
        <dbReference type="ARBA" id="ARBA00042761"/>
    </source>
</evidence>
<keyword evidence="5 12" id="KW-0269">Exonuclease</keyword>
<dbReference type="Proteomes" id="UP000593562">
    <property type="component" value="Unassembled WGS sequence"/>
</dbReference>
<evidence type="ECO:0000256" key="8">
    <source>
        <dbReference type="ARBA" id="ARBA00040531"/>
    </source>
</evidence>
<proteinExistence type="predicted"/>
<comment type="caution">
    <text evidence="12">The sequence shown here is derived from an EMBL/GenBank/DDBJ whole genome shotgun (WGS) entry which is preliminary data.</text>
</comment>
<reference evidence="12 13" key="1">
    <citation type="journal article" date="2020" name="Nat. Commun.">
        <title>Genome of Tripterygium wilfordii and identification of cytochrome P450 involved in triptolide biosynthesis.</title>
        <authorList>
            <person name="Tu L."/>
            <person name="Su P."/>
            <person name="Zhang Z."/>
            <person name="Gao L."/>
            <person name="Wang J."/>
            <person name="Hu T."/>
            <person name="Zhou J."/>
            <person name="Zhang Y."/>
            <person name="Zhao Y."/>
            <person name="Liu Y."/>
            <person name="Song Y."/>
            <person name="Tong Y."/>
            <person name="Lu Y."/>
            <person name="Yang J."/>
            <person name="Xu C."/>
            <person name="Jia M."/>
            <person name="Peters R.J."/>
            <person name="Huang L."/>
            <person name="Gao W."/>
        </authorList>
    </citation>
    <scope>NUCLEOTIDE SEQUENCE [LARGE SCALE GENOMIC DNA]</scope>
    <source>
        <strain evidence="13">cv. XIE 37</strain>
        <tissue evidence="12">Leaf</tissue>
    </source>
</reference>
<dbReference type="PANTHER" id="PTHR13620:SF109">
    <property type="entry name" value="3'-5' EXONUCLEASE"/>
    <property type="match status" value="1"/>
</dbReference>
<dbReference type="GO" id="GO:0006139">
    <property type="term" value="P:nucleobase-containing compound metabolic process"/>
    <property type="evidence" value="ECO:0007669"/>
    <property type="project" value="InterPro"/>
</dbReference>
<dbReference type="GO" id="GO:0005634">
    <property type="term" value="C:nucleus"/>
    <property type="evidence" value="ECO:0007669"/>
    <property type="project" value="UniProtKB-SubCell"/>
</dbReference>
<feature type="compositionally biased region" description="Basic and acidic residues" evidence="10">
    <location>
        <begin position="41"/>
        <end position="51"/>
    </location>
</feature>
<evidence type="ECO:0000256" key="7">
    <source>
        <dbReference type="ARBA" id="ARBA00023242"/>
    </source>
</evidence>
<organism evidence="12 13">
    <name type="scientific">Tripterygium wilfordii</name>
    <name type="common">Thunder God vine</name>
    <dbReference type="NCBI Taxonomy" id="458696"/>
    <lineage>
        <taxon>Eukaryota</taxon>
        <taxon>Viridiplantae</taxon>
        <taxon>Streptophyta</taxon>
        <taxon>Embryophyta</taxon>
        <taxon>Tracheophyta</taxon>
        <taxon>Spermatophyta</taxon>
        <taxon>Magnoliopsida</taxon>
        <taxon>eudicotyledons</taxon>
        <taxon>Gunneridae</taxon>
        <taxon>Pentapetalae</taxon>
        <taxon>rosids</taxon>
        <taxon>fabids</taxon>
        <taxon>Celastrales</taxon>
        <taxon>Celastraceae</taxon>
        <taxon>Tripterygium</taxon>
    </lineage>
</organism>
<name>A0A7J7CGJ1_TRIWF</name>
<dbReference type="GO" id="GO:0046872">
    <property type="term" value="F:metal ion binding"/>
    <property type="evidence" value="ECO:0007669"/>
    <property type="project" value="UniProtKB-KW"/>
</dbReference>
<dbReference type="PANTHER" id="PTHR13620">
    <property type="entry name" value="3-5 EXONUCLEASE"/>
    <property type="match status" value="1"/>
</dbReference>
<evidence type="ECO:0000313" key="13">
    <source>
        <dbReference type="Proteomes" id="UP000593562"/>
    </source>
</evidence>
<feature type="region of interest" description="Disordered" evidence="10">
    <location>
        <begin position="24"/>
        <end position="51"/>
    </location>
</feature>
<dbReference type="GO" id="GO:0003676">
    <property type="term" value="F:nucleic acid binding"/>
    <property type="evidence" value="ECO:0007669"/>
    <property type="project" value="InterPro"/>
</dbReference>
<keyword evidence="6" id="KW-0460">Magnesium</keyword>
<dbReference type="InterPro" id="IPR012337">
    <property type="entry name" value="RNaseH-like_sf"/>
</dbReference>
<protein>
    <recommendedName>
        <fullName evidence="8">3'-5' exonuclease</fullName>
    </recommendedName>
    <alternativeName>
        <fullName evidence="9">Werner Syndrome-like exonuclease</fullName>
    </alternativeName>
</protein>
<gene>
    <name evidence="12" type="ORF">HS088_TW17G00693</name>
</gene>
<dbReference type="CDD" id="cd06141">
    <property type="entry name" value="WRN_exo"/>
    <property type="match status" value="1"/>
</dbReference>
<evidence type="ECO:0000256" key="2">
    <source>
        <dbReference type="ARBA" id="ARBA00022722"/>
    </source>
</evidence>
<accession>A0A7J7CGJ1</accession>
<evidence type="ECO:0000256" key="5">
    <source>
        <dbReference type="ARBA" id="ARBA00022839"/>
    </source>
</evidence>
<dbReference type="FunCoup" id="A0A7J7CGJ1">
    <property type="interactions" value="88"/>
</dbReference>
<evidence type="ECO:0000259" key="11">
    <source>
        <dbReference type="SMART" id="SM00474"/>
    </source>
</evidence>
<keyword evidence="4" id="KW-0378">Hydrolase</keyword>
<keyword evidence="7" id="KW-0539">Nucleus</keyword>
<dbReference type="SMART" id="SM00474">
    <property type="entry name" value="35EXOc"/>
    <property type="match status" value="1"/>
</dbReference>
<evidence type="ECO:0000256" key="10">
    <source>
        <dbReference type="SAM" id="MobiDB-lite"/>
    </source>
</evidence>
<sequence>MDEPLTEQELQAVEAIEAAFQFSTSASFSSSAPSIARKRHSDPLKDQDDQNCRRRLPNSIFSRPHSNVFSLSPCQANLRMRYPEMRFGGQILYSRTEIEAEKAAVELLRSLEAKKKEAGCVTVGFDIEWRPSFRKGVSPGKTAVMQLCADTNRCDVTHIIHSGIPRTLQLLLEDSTIFKVGVGIGNDCVKVFKEYNVSINAAEDISLLAKEKLGGDRGIWSLASLTEMLVCKELHKPKKIQLGNWEANVLTTEQLHYAATDAFASWHVYQVLRSFPNAID</sequence>
<evidence type="ECO:0000256" key="4">
    <source>
        <dbReference type="ARBA" id="ARBA00022801"/>
    </source>
</evidence>
<dbReference type="OrthoDB" id="1920326at2759"/>
<dbReference type="InParanoid" id="A0A7J7CGJ1"/>
<keyword evidence="2" id="KW-0540">Nuclease</keyword>
<dbReference type="InterPro" id="IPR002562">
    <property type="entry name" value="3'-5'_exonuclease_dom"/>
</dbReference>
<dbReference type="InterPro" id="IPR051132">
    <property type="entry name" value="3-5_Exonuclease_domain"/>
</dbReference>
<dbReference type="Gene3D" id="3.30.420.10">
    <property type="entry name" value="Ribonuclease H-like superfamily/Ribonuclease H"/>
    <property type="match status" value="1"/>
</dbReference>